<organism evidence="5 6">
    <name type="scientific">Marinobacterium nitratireducens</name>
    <dbReference type="NCBI Taxonomy" id="518897"/>
    <lineage>
        <taxon>Bacteria</taxon>
        <taxon>Pseudomonadati</taxon>
        <taxon>Pseudomonadota</taxon>
        <taxon>Gammaproteobacteria</taxon>
        <taxon>Oceanospirillales</taxon>
        <taxon>Oceanospirillaceae</taxon>
        <taxon>Marinobacterium</taxon>
    </lineage>
</organism>
<dbReference type="InterPro" id="IPR020449">
    <property type="entry name" value="Tscrpt_reg_AraC-type_HTH"/>
</dbReference>
<keyword evidence="2" id="KW-0238">DNA-binding</keyword>
<keyword evidence="3" id="KW-0804">Transcription</keyword>
<dbReference type="InterPro" id="IPR009057">
    <property type="entry name" value="Homeodomain-like_sf"/>
</dbReference>
<dbReference type="SUPFAM" id="SSF109998">
    <property type="entry name" value="Triger factor/SurA peptide-binding domain-like"/>
    <property type="match status" value="1"/>
</dbReference>
<dbReference type="Pfam" id="PF12625">
    <property type="entry name" value="Arabinose_bd"/>
    <property type="match status" value="1"/>
</dbReference>
<gene>
    <name evidence="5" type="ORF">GCM10011348_27910</name>
</gene>
<dbReference type="GO" id="GO:0000976">
    <property type="term" value="F:transcription cis-regulatory region binding"/>
    <property type="evidence" value="ECO:0007669"/>
    <property type="project" value="TreeGrafter"/>
</dbReference>
<comment type="caution">
    <text evidence="5">The sequence shown here is derived from an EMBL/GenBank/DDBJ whole genome shotgun (WGS) entry which is preliminary data.</text>
</comment>
<feature type="domain" description="HTH araC/xylS-type" evidence="4">
    <location>
        <begin position="232"/>
        <end position="332"/>
    </location>
</feature>
<dbReference type="PROSITE" id="PS01124">
    <property type="entry name" value="HTH_ARAC_FAMILY_2"/>
    <property type="match status" value="1"/>
</dbReference>
<dbReference type="PANTHER" id="PTHR47894">
    <property type="entry name" value="HTH-TYPE TRANSCRIPTIONAL REGULATOR GADX"/>
    <property type="match status" value="1"/>
</dbReference>
<dbReference type="Proteomes" id="UP000599578">
    <property type="component" value="Unassembled WGS sequence"/>
</dbReference>
<sequence length="342" mass="38976">MATVDIHYVHAALNCAVRSGLEAQPLLADSGIDPQLLGRPGARAPGESMTRLVQLIWAALDDEFMGCTEHRCKPGVFALMTQHALHYESLEAALQQGIQLYNLFTDDIRMRLQRRGERALLEIEFARPELDPDAFFREFWLVIWHRFASWLIGEKIALGTTGFDYPEPPHAAELKHMFPGVHRFARDRLSLSFNAGFLAKPPVRTRRDLALFLRRSPADLITIPGRESSFEARIRSELLHHGREVLECPSFEDFATRFNISAQTLRRRLRAEGTSYPRIKDQVRRDLAIEKLLLYRLSVTEVARQLGFSEPRSFSRAFRQWTGLTPTAYLELRKEAGPPGAG</sequence>
<evidence type="ECO:0000256" key="3">
    <source>
        <dbReference type="ARBA" id="ARBA00023163"/>
    </source>
</evidence>
<dbReference type="GO" id="GO:0005829">
    <property type="term" value="C:cytosol"/>
    <property type="evidence" value="ECO:0007669"/>
    <property type="project" value="TreeGrafter"/>
</dbReference>
<dbReference type="Gene3D" id="1.10.10.60">
    <property type="entry name" value="Homeodomain-like"/>
    <property type="match status" value="1"/>
</dbReference>
<name>A0A917ZI45_9GAMM</name>
<dbReference type="SMART" id="SM00342">
    <property type="entry name" value="HTH_ARAC"/>
    <property type="match status" value="1"/>
</dbReference>
<dbReference type="InterPro" id="IPR032687">
    <property type="entry name" value="AraC-type_N"/>
</dbReference>
<accession>A0A917ZI45</accession>
<dbReference type="GO" id="GO:0003700">
    <property type="term" value="F:DNA-binding transcription factor activity"/>
    <property type="evidence" value="ECO:0007669"/>
    <property type="project" value="InterPro"/>
</dbReference>
<reference evidence="5 6" key="1">
    <citation type="journal article" date="2014" name="Int. J. Syst. Evol. Microbiol.">
        <title>Complete genome sequence of Corynebacterium casei LMG S-19264T (=DSM 44701T), isolated from a smear-ripened cheese.</title>
        <authorList>
            <consortium name="US DOE Joint Genome Institute (JGI-PGF)"/>
            <person name="Walter F."/>
            <person name="Albersmeier A."/>
            <person name="Kalinowski J."/>
            <person name="Ruckert C."/>
        </authorList>
    </citation>
    <scope>NUCLEOTIDE SEQUENCE [LARGE SCALE GENOMIC DNA]</scope>
    <source>
        <strain evidence="5 6">CGMCC 1.7286</strain>
    </source>
</reference>
<proteinExistence type="predicted"/>
<dbReference type="PRINTS" id="PR00032">
    <property type="entry name" value="HTHARAC"/>
</dbReference>
<dbReference type="Pfam" id="PF12833">
    <property type="entry name" value="HTH_18"/>
    <property type="match status" value="1"/>
</dbReference>
<evidence type="ECO:0000313" key="6">
    <source>
        <dbReference type="Proteomes" id="UP000599578"/>
    </source>
</evidence>
<dbReference type="InterPro" id="IPR027304">
    <property type="entry name" value="Trigger_fact/SurA_dom_sf"/>
</dbReference>
<dbReference type="AlphaFoldDB" id="A0A917ZI45"/>
<evidence type="ECO:0000256" key="2">
    <source>
        <dbReference type="ARBA" id="ARBA00023125"/>
    </source>
</evidence>
<evidence type="ECO:0000313" key="5">
    <source>
        <dbReference type="EMBL" id="GGO83643.1"/>
    </source>
</evidence>
<keyword evidence="1" id="KW-0805">Transcription regulation</keyword>
<dbReference type="EMBL" id="BMLT01000006">
    <property type="protein sequence ID" value="GGO83643.1"/>
    <property type="molecule type" value="Genomic_DNA"/>
</dbReference>
<dbReference type="SUPFAM" id="SSF46689">
    <property type="entry name" value="Homeodomain-like"/>
    <property type="match status" value="1"/>
</dbReference>
<protein>
    <submittedName>
        <fullName evidence="5">Transcriptional regulator</fullName>
    </submittedName>
</protein>
<dbReference type="PANTHER" id="PTHR47894:SF1">
    <property type="entry name" value="HTH-TYPE TRANSCRIPTIONAL REGULATOR VQSM"/>
    <property type="match status" value="1"/>
</dbReference>
<dbReference type="RefSeq" id="WP_188861216.1">
    <property type="nucleotide sequence ID" value="NZ_BMLT01000006.1"/>
</dbReference>
<evidence type="ECO:0000259" key="4">
    <source>
        <dbReference type="PROSITE" id="PS01124"/>
    </source>
</evidence>
<evidence type="ECO:0000256" key="1">
    <source>
        <dbReference type="ARBA" id="ARBA00023015"/>
    </source>
</evidence>
<dbReference type="InterPro" id="IPR018060">
    <property type="entry name" value="HTH_AraC"/>
</dbReference>
<keyword evidence="6" id="KW-1185">Reference proteome</keyword>